<evidence type="ECO:0000256" key="3">
    <source>
        <dbReference type="ARBA" id="ARBA00022884"/>
    </source>
</evidence>
<keyword evidence="10" id="KW-1185">Reference proteome</keyword>
<evidence type="ECO:0000313" key="9">
    <source>
        <dbReference type="EMBL" id="KAG5175693.1"/>
    </source>
</evidence>
<comment type="similarity">
    <text evidence="5">Belongs to the eIF-3 subunit G family.</text>
</comment>
<comment type="function">
    <text evidence="5">RNA-binding component of the eukaryotic translation initiation factor 3 (eIF-3) complex, which is involved in protein synthesis of a specialized repertoire of mRNAs and, together with other initiation factors, stimulates binding of mRNA and methionyl-tRNAi to the 40S ribosome. The eIF-3 complex specifically targets and initiates translation of a subset of mRNAs involved in cell proliferation. This subunit can bind 18S rRNA.</text>
</comment>
<dbReference type="InterPro" id="IPR000504">
    <property type="entry name" value="RRM_dom"/>
</dbReference>
<dbReference type="GO" id="GO:0016282">
    <property type="term" value="C:eukaryotic 43S preinitiation complex"/>
    <property type="evidence" value="ECO:0007669"/>
    <property type="project" value="UniProtKB-UniRule"/>
</dbReference>
<dbReference type="GO" id="GO:0005852">
    <property type="term" value="C:eukaryotic translation initiation factor 3 complex"/>
    <property type="evidence" value="ECO:0007669"/>
    <property type="project" value="UniProtKB-UniRule"/>
</dbReference>
<dbReference type="InterPro" id="IPR017334">
    <property type="entry name" value="eIF3_g"/>
</dbReference>
<dbReference type="EMBL" id="JAFCMP010000547">
    <property type="protein sequence ID" value="KAG5175693.1"/>
    <property type="molecule type" value="Genomic_DNA"/>
</dbReference>
<reference evidence="9" key="1">
    <citation type="submission" date="2021-02" db="EMBL/GenBank/DDBJ databases">
        <title>First Annotated Genome of the Yellow-green Alga Tribonema minus.</title>
        <authorList>
            <person name="Mahan K.M."/>
        </authorList>
    </citation>
    <scope>NUCLEOTIDE SEQUENCE</scope>
    <source>
        <strain evidence="9">UTEX B ZZ1240</strain>
    </source>
</reference>
<feature type="region of interest" description="Disordered" evidence="7">
    <location>
        <begin position="132"/>
        <end position="159"/>
    </location>
</feature>
<protein>
    <recommendedName>
        <fullName evidence="5">Eukaryotic translation initiation factor 3 subunit G</fullName>
        <shortName evidence="5">eIF3g</shortName>
    </recommendedName>
    <alternativeName>
        <fullName evidence="5">Eukaryotic translation initiation factor 3 RNA-binding subunit</fullName>
        <shortName evidence="5">eIF-3 RNA-binding subunit</shortName>
    </alternativeName>
    <alternativeName>
        <fullName evidence="5">Eukaryotic translation initiation factor 3 subunit 4</fullName>
    </alternativeName>
</protein>
<feature type="region of interest" description="Disordered" evidence="7">
    <location>
        <begin position="267"/>
        <end position="312"/>
    </location>
</feature>
<keyword evidence="4 5" id="KW-0648">Protein biosynthesis</keyword>
<comment type="subunit">
    <text evidence="5">Component of the eukaryotic translation initiation factor 3 (eIF-3) complex.</text>
</comment>
<evidence type="ECO:0000256" key="7">
    <source>
        <dbReference type="SAM" id="MobiDB-lite"/>
    </source>
</evidence>
<dbReference type="InterPro" id="IPR024675">
    <property type="entry name" value="eIF3g_N"/>
</dbReference>
<evidence type="ECO:0000313" key="10">
    <source>
        <dbReference type="Proteomes" id="UP000664859"/>
    </source>
</evidence>
<name>A0A835YJN9_9STRA</name>
<dbReference type="PROSITE" id="PS50102">
    <property type="entry name" value="RRM"/>
    <property type="match status" value="1"/>
</dbReference>
<feature type="compositionally biased region" description="Gly residues" evidence="7">
    <location>
        <begin position="145"/>
        <end position="156"/>
    </location>
</feature>
<dbReference type="Pfam" id="PF00076">
    <property type="entry name" value="RRM_1"/>
    <property type="match status" value="1"/>
</dbReference>
<evidence type="ECO:0000256" key="6">
    <source>
        <dbReference type="PROSITE-ProRule" id="PRU00176"/>
    </source>
</evidence>
<proteinExistence type="inferred from homology"/>
<evidence type="ECO:0000256" key="1">
    <source>
        <dbReference type="ARBA" id="ARBA00022490"/>
    </source>
</evidence>
<feature type="region of interest" description="Disordered" evidence="7">
    <location>
        <begin position="85"/>
        <end position="112"/>
    </location>
</feature>
<dbReference type="OrthoDB" id="1749473at2759"/>
<keyword evidence="1 5" id="KW-0963">Cytoplasm</keyword>
<evidence type="ECO:0000256" key="4">
    <source>
        <dbReference type="ARBA" id="ARBA00022917"/>
    </source>
</evidence>
<evidence type="ECO:0000256" key="2">
    <source>
        <dbReference type="ARBA" id="ARBA00022540"/>
    </source>
</evidence>
<dbReference type="GO" id="GO:0003723">
    <property type="term" value="F:RNA binding"/>
    <property type="evidence" value="ECO:0007669"/>
    <property type="project" value="UniProtKB-UniRule"/>
</dbReference>
<dbReference type="InterPro" id="IPR035979">
    <property type="entry name" value="RBD_domain_sf"/>
</dbReference>
<dbReference type="InterPro" id="IPR012677">
    <property type="entry name" value="Nucleotide-bd_a/b_plait_sf"/>
</dbReference>
<dbReference type="Pfam" id="PF12353">
    <property type="entry name" value="eIF3g"/>
    <property type="match status" value="1"/>
</dbReference>
<dbReference type="GO" id="GO:0003743">
    <property type="term" value="F:translation initiation factor activity"/>
    <property type="evidence" value="ECO:0007669"/>
    <property type="project" value="UniProtKB-UniRule"/>
</dbReference>
<gene>
    <name evidence="9" type="ORF">JKP88DRAFT_183862</name>
</gene>
<dbReference type="HAMAP" id="MF_03006">
    <property type="entry name" value="eIF3g"/>
    <property type="match status" value="1"/>
</dbReference>
<dbReference type="CDD" id="cd12408">
    <property type="entry name" value="RRM_eIF3G_like"/>
    <property type="match status" value="1"/>
</dbReference>
<dbReference type="InterPro" id="IPR034240">
    <property type="entry name" value="eIF3G_RRM"/>
</dbReference>
<comment type="subcellular location">
    <subcellularLocation>
        <location evidence="5">Cytoplasm</location>
    </subcellularLocation>
</comment>
<organism evidence="9 10">
    <name type="scientific">Tribonema minus</name>
    <dbReference type="NCBI Taxonomy" id="303371"/>
    <lineage>
        <taxon>Eukaryota</taxon>
        <taxon>Sar</taxon>
        <taxon>Stramenopiles</taxon>
        <taxon>Ochrophyta</taxon>
        <taxon>PX clade</taxon>
        <taxon>Xanthophyceae</taxon>
        <taxon>Tribonematales</taxon>
        <taxon>Tribonemataceae</taxon>
        <taxon>Tribonema</taxon>
    </lineage>
</organism>
<dbReference type="SUPFAM" id="SSF54928">
    <property type="entry name" value="RNA-binding domain, RBD"/>
    <property type="match status" value="1"/>
</dbReference>
<dbReference type="GO" id="GO:0001732">
    <property type="term" value="P:formation of cytoplasmic translation initiation complex"/>
    <property type="evidence" value="ECO:0007669"/>
    <property type="project" value="UniProtKB-UniRule"/>
</dbReference>
<feature type="region of interest" description="Disordered" evidence="7">
    <location>
        <begin position="1"/>
        <end position="26"/>
    </location>
</feature>
<feature type="compositionally biased region" description="Gly residues" evidence="7">
    <location>
        <begin position="271"/>
        <end position="284"/>
    </location>
</feature>
<dbReference type="Proteomes" id="UP000664859">
    <property type="component" value="Unassembled WGS sequence"/>
</dbReference>
<dbReference type="SMART" id="SM00360">
    <property type="entry name" value="RRM"/>
    <property type="match status" value="1"/>
</dbReference>
<accession>A0A835YJN9</accession>
<keyword evidence="3 6" id="KW-0694">RNA-binding</keyword>
<evidence type="ECO:0000259" key="8">
    <source>
        <dbReference type="PROSITE" id="PS50102"/>
    </source>
</evidence>
<dbReference type="AlphaFoldDB" id="A0A835YJN9"/>
<comment type="caution">
    <text evidence="9">The sequence shown here is derived from an EMBL/GenBank/DDBJ whole genome shotgun (WGS) entry which is preliminary data.</text>
</comment>
<dbReference type="PIRSF" id="PIRSF037949">
    <property type="entry name" value="Transl_init_eIF-3_RNA-bind"/>
    <property type="match status" value="1"/>
</dbReference>
<feature type="compositionally biased region" description="Acidic residues" evidence="7">
    <location>
        <begin position="1"/>
        <end position="13"/>
    </location>
</feature>
<sequence length="312" mass="33470">MRGNWGDEDDDPDYLPPRQESGVDGKGIKTVVEWAFNDAGQKTKTTTKVKVFAEQQRISRAVAERKKWKVFGAAAEVSDNHSYTLTSQEQVMMETPRESKEADEQPSNVSDSLKEAMERVRRRNAMRQMGMLGDGEAAPTDDEPGGGLRGGGGAEGGKYIPPGARWAAAAGGAGGGDAPPMPLEDRTKIRVTNISEDTTEGDLRELFGTFGRIHRVYLAKDPETMQSRGFAFVSFTSEADAERAMNKLQGYGYDHLILKLEFAKPSQRDAAGGGGGGGPGGGGLSSARVSGYGQALAQDTKERVSFASNLTR</sequence>
<dbReference type="GO" id="GO:0033290">
    <property type="term" value="C:eukaryotic 48S preinitiation complex"/>
    <property type="evidence" value="ECO:0007669"/>
    <property type="project" value="UniProtKB-UniRule"/>
</dbReference>
<keyword evidence="2 5" id="KW-0396">Initiation factor</keyword>
<feature type="domain" description="RRM" evidence="8">
    <location>
        <begin position="187"/>
        <end position="265"/>
    </location>
</feature>
<evidence type="ECO:0000256" key="5">
    <source>
        <dbReference type="HAMAP-Rule" id="MF_03006"/>
    </source>
</evidence>
<dbReference type="PANTHER" id="PTHR10352">
    <property type="entry name" value="EUKARYOTIC TRANSLATION INITIATION FACTOR 3 SUBUNIT G"/>
    <property type="match status" value="1"/>
</dbReference>
<dbReference type="Gene3D" id="3.30.70.330">
    <property type="match status" value="1"/>
</dbReference>